<feature type="transmembrane region" description="Helical" evidence="8">
    <location>
        <begin position="112"/>
        <end position="131"/>
    </location>
</feature>
<protein>
    <submittedName>
        <fullName evidence="9">Iron complex transport system permease protein</fullName>
    </submittedName>
</protein>
<evidence type="ECO:0000256" key="7">
    <source>
        <dbReference type="ARBA" id="ARBA00023136"/>
    </source>
</evidence>
<evidence type="ECO:0000256" key="8">
    <source>
        <dbReference type="SAM" id="Phobius"/>
    </source>
</evidence>
<proteinExistence type="inferred from homology"/>
<feature type="transmembrane region" description="Helical" evidence="8">
    <location>
        <begin position="295"/>
        <end position="319"/>
    </location>
</feature>
<reference evidence="10" key="1">
    <citation type="submission" date="2016-10" db="EMBL/GenBank/DDBJ databases">
        <authorList>
            <person name="Varghese N."/>
            <person name="Submissions S."/>
        </authorList>
    </citation>
    <scope>NUCLEOTIDE SEQUENCE [LARGE SCALE GENOMIC DNA]</scope>
    <source>
        <strain evidence="10">8N4</strain>
    </source>
</reference>
<keyword evidence="5 8" id="KW-0812">Transmembrane</keyword>
<dbReference type="STRING" id="988801.SAMN05216522_10792"/>
<evidence type="ECO:0000256" key="2">
    <source>
        <dbReference type="ARBA" id="ARBA00007935"/>
    </source>
</evidence>
<name>A0A1H9JAD0_9GAMM</name>
<dbReference type="InterPro" id="IPR000522">
    <property type="entry name" value="ABC_transptr_permease_BtuC"/>
</dbReference>
<feature type="transmembrane region" description="Helical" evidence="8">
    <location>
        <begin position="165"/>
        <end position="188"/>
    </location>
</feature>
<dbReference type="FunFam" id="1.10.3470.10:FF:000001">
    <property type="entry name" value="Vitamin B12 ABC transporter permease BtuC"/>
    <property type="match status" value="1"/>
</dbReference>
<keyword evidence="3" id="KW-0813">Transport</keyword>
<feature type="transmembrane region" description="Helical" evidence="8">
    <location>
        <begin position="137"/>
        <end position="158"/>
    </location>
</feature>
<keyword evidence="10" id="KW-1185">Reference proteome</keyword>
<dbReference type="OrthoDB" id="9055647at2"/>
<evidence type="ECO:0000256" key="4">
    <source>
        <dbReference type="ARBA" id="ARBA00022475"/>
    </source>
</evidence>
<dbReference type="GO" id="GO:0033214">
    <property type="term" value="P:siderophore-iron import into cell"/>
    <property type="evidence" value="ECO:0007669"/>
    <property type="project" value="TreeGrafter"/>
</dbReference>
<dbReference type="SUPFAM" id="SSF81345">
    <property type="entry name" value="ABC transporter involved in vitamin B12 uptake, BtuC"/>
    <property type="match status" value="1"/>
</dbReference>
<evidence type="ECO:0000313" key="10">
    <source>
        <dbReference type="Proteomes" id="UP000242515"/>
    </source>
</evidence>
<keyword evidence="6 8" id="KW-1133">Transmembrane helix</keyword>
<organism evidence="9 10">
    <name type="scientific">Rosenbergiella nectarea</name>
    <dbReference type="NCBI Taxonomy" id="988801"/>
    <lineage>
        <taxon>Bacteria</taxon>
        <taxon>Pseudomonadati</taxon>
        <taxon>Pseudomonadota</taxon>
        <taxon>Gammaproteobacteria</taxon>
        <taxon>Enterobacterales</taxon>
        <taxon>Erwiniaceae</taxon>
        <taxon>Rosenbergiella</taxon>
    </lineage>
</organism>
<dbReference type="PANTHER" id="PTHR30472">
    <property type="entry name" value="FERRIC ENTEROBACTIN TRANSPORT SYSTEM PERMEASE PROTEIN"/>
    <property type="match status" value="1"/>
</dbReference>
<feature type="transmembrane region" description="Helical" evidence="8">
    <location>
        <begin position="259"/>
        <end position="283"/>
    </location>
</feature>
<sequence>MRPSLLRSAEKPLRLGGKSILLSPHALLAGSLLTLVIALLFIFSLTQGELPLTLSDVYDQLTHVQASASLSQTLFWQMRLPRSVVAIVAGGVLGAAGAVMQSTTRNGLADPSLLGIKEAACVVVWIELLFFPTLSPLWRPISAIVAGLLVTGIVMLLARGTSSSRFILIGIGISWGLNALLGVILTTLDPKQAQQLMLWMAGSLQQATLDTTQLMLIIALPIFVFLLYSCRASTILQLGDATATSLGINPLPINRLRVIGAVILTALTVSTVGSIGFIGLMAPHLTRRIVSGGQSYLLCGSALVGALLLLLADCVGRLAFAPTQLPAGIIVALLGGPFLFILLWKRATRR</sequence>
<dbReference type="Proteomes" id="UP000242515">
    <property type="component" value="Unassembled WGS sequence"/>
</dbReference>
<accession>A0A1H9JAD0</accession>
<evidence type="ECO:0000256" key="3">
    <source>
        <dbReference type="ARBA" id="ARBA00022448"/>
    </source>
</evidence>
<dbReference type="InterPro" id="IPR037294">
    <property type="entry name" value="ABC_BtuC-like"/>
</dbReference>
<keyword evidence="4" id="KW-1003">Cell membrane</keyword>
<dbReference type="GO" id="GO:0022857">
    <property type="term" value="F:transmembrane transporter activity"/>
    <property type="evidence" value="ECO:0007669"/>
    <property type="project" value="InterPro"/>
</dbReference>
<dbReference type="GO" id="GO:0005886">
    <property type="term" value="C:plasma membrane"/>
    <property type="evidence" value="ECO:0007669"/>
    <property type="project" value="UniProtKB-SubCell"/>
</dbReference>
<feature type="transmembrane region" description="Helical" evidence="8">
    <location>
        <begin position="21"/>
        <end position="45"/>
    </location>
</feature>
<dbReference type="AlphaFoldDB" id="A0A1H9JAD0"/>
<comment type="similarity">
    <text evidence="2">Belongs to the binding-protein-dependent transport system permease family. FecCD subfamily.</text>
</comment>
<evidence type="ECO:0000313" key="9">
    <source>
        <dbReference type="EMBL" id="SEQ83820.1"/>
    </source>
</evidence>
<evidence type="ECO:0000256" key="5">
    <source>
        <dbReference type="ARBA" id="ARBA00022692"/>
    </source>
</evidence>
<dbReference type="Gene3D" id="1.10.3470.10">
    <property type="entry name" value="ABC transporter involved in vitamin B12 uptake, BtuC"/>
    <property type="match status" value="1"/>
</dbReference>
<feature type="transmembrane region" description="Helical" evidence="8">
    <location>
        <begin position="325"/>
        <end position="344"/>
    </location>
</feature>
<dbReference type="RefSeq" id="WP_092676206.1">
    <property type="nucleotide sequence ID" value="NZ_FOGC01000007.1"/>
</dbReference>
<evidence type="ECO:0000256" key="1">
    <source>
        <dbReference type="ARBA" id="ARBA00004651"/>
    </source>
</evidence>
<feature type="transmembrane region" description="Helical" evidence="8">
    <location>
        <begin position="208"/>
        <end position="228"/>
    </location>
</feature>
<dbReference type="Pfam" id="PF01032">
    <property type="entry name" value="FecCD"/>
    <property type="match status" value="1"/>
</dbReference>
<comment type="subcellular location">
    <subcellularLocation>
        <location evidence="1">Cell membrane</location>
        <topology evidence="1">Multi-pass membrane protein</topology>
    </subcellularLocation>
</comment>
<dbReference type="CDD" id="cd06550">
    <property type="entry name" value="TM_ABC_iron-siderophores_like"/>
    <property type="match status" value="1"/>
</dbReference>
<feature type="transmembrane region" description="Helical" evidence="8">
    <location>
        <begin position="80"/>
        <end position="100"/>
    </location>
</feature>
<dbReference type="PANTHER" id="PTHR30472:SF24">
    <property type="entry name" value="FERRIC ENTEROBACTIN TRANSPORT SYSTEM PERMEASE PROTEIN FEPG"/>
    <property type="match status" value="1"/>
</dbReference>
<evidence type="ECO:0000256" key="6">
    <source>
        <dbReference type="ARBA" id="ARBA00022989"/>
    </source>
</evidence>
<keyword evidence="7 8" id="KW-0472">Membrane</keyword>
<gene>
    <name evidence="9" type="ORF">SAMN05216522_10792</name>
</gene>
<dbReference type="EMBL" id="FOGC01000007">
    <property type="protein sequence ID" value="SEQ83820.1"/>
    <property type="molecule type" value="Genomic_DNA"/>
</dbReference>